<reference evidence="2" key="1">
    <citation type="journal article" date="2023" name="GigaByte">
        <title>Genome assembly of the bearded iris, Iris pallida Lam.</title>
        <authorList>
            <person name="Bruccoleri R.E."/>
            <person name="Oakeley E.J."/>
            <person name="Faust A.M.E."/>
            <person name="Altorfer M."/>
            <person name="Dessus-Babus S."/>
            <person name="Burckhardt D."/>
            <person name="Oertli M."/>
            <person name="Naumann U."/>
            <person name="Petersen F."/>
            <person name="Wong J."/>
        </authorList>
    </citation>
    <scope>NUCLEOTIDE SEQUENCE</scope>
    <source>
        <strain evidence="2">GSM-AAB239-AS_SAM_17_03QT</strain>
    </source>
</reference>
<evidence type="ECO:0000256" key="1">
    <source>
        <dbReference type="SAM" id="MobiDB-lite"/>
    </source>
</evidence>
<dbReference type="Proteomes" id="UP001140949">
    <property type="component" value="Unassembled WGS sequence"/>
</dbReference>
<evidence type="ECO:0000313" key="2">
    <source>
        <dbReference type="EMBL" id="KAJ6830394.1"/>
    </source>
</evidence>
<keyword evidence="3" id="KW-1185">Reference proteome</keyword>
<dbReference type="AlphaFoldDB" id="A0AAX6GP91"/>
<comment type="caution">
    <text evidence="2">The sequence shown here is derived from an EMBL/GenBank/DDBJ whole genome shotgun (WGS) entry which is preliminary data.</text>
</comment>
<evidence type="ECO:0000313" key="3">
    <source>
        <dbReference type="Proteomes" id="UP001140949"/>
    </source>
</evidence>
<gene>
    <name evidence="2" type="ORF">M6B38_354155</name>
</gene>
<sequence>MPPAPELFVHRIAAATRCHDRTLGEYHRGCLRLAGSSSRRASSQRNRRFPATSACLDLDSGIHQAASVSAFAASGAQVLPAPPHRLPEAAEGRLLLWRVQPPPCRAQHRASSPPSTPSRVLDADRRARPVQTQQLFLAVDCSRRRSLRRKPSEPISLSLL</sequence>
<organism evidence="2 3">
    <name type="scientific">Iris pallida</name>
    <name type="common">Sweet iris</name>
    <dbReference type="NCBI Taxonomy" id="29817"/>
    <lineage>
        <taxon>Eukaryota</taxon>
        <taxon>Viridiplantae</taxon>
        <taxon>Streptophyta</taxon>
        <taxon>Embryophyta</taxon>
        <taxon>Tracheophyta</taxon>
        <taxon>Spermatophyta</taxon>
        <taxon>Magnoliopsida</taxon>
        <taxon>Liliopsida</taxon>
        <taxon>Asparagales</taxon>
        <taxon>Iridaceae</taxon>
        <taxon>Iridoideae</taxon>
        <taxon>Irideae</taxon>
        <taxon>Iris</taxon>
    </lineage>
</organism>
<feature type="region of interest" description="Disordered" evidence="1">
    <location>
        <begin position="104"/>
        <end position="127"/>
    </location>
</feature>
<reference evidence="2" key="2">
    <citation type="submission" date="2023-04" db="EMBL/GenBank/DDBJ databases">
        <authorList>
            <person name="Bruccoleri R.E."/>
            <person name="Oakeley E.J."/>
            <person name="Faust A.-M."/>
            <person name="Dessus-Babus S."/>
            <person name="Altorfer M."/>
            <person name="Burckhardt D."/>
            <person name="Oertli M."/>
            <person name="Naumann U."/>
            <person name="Petersen F."/>
            <person name="Wong J."/>
        </authorList>
    </citation>
    <scope>NUCLEOTIDE SEQUENCE</scope>
    <source>
        <strain evidence="2">GSM-AAB239-AS_SAM_17_03QT</strain>
        <tissue evidence="2">Leaf</tissue>
    </source>
</reference>
<dbReference type="EMBL" id="JANAVB010017598">
    <property type="protein sequence ID" value="KAJ6830394.1"/>
    <property type="molecule type" value="Genomic_DNA"/>
</dbReference>
<proteinExistence type="predicted"/>
<accession>A0AAX6GP91</accession>
<protein>
    <submittedName>
        <fullName evidence="2">Uncharacterized protein</fullName>
    </submittedName>
</protein>
<name>A0AAX6GP91_IRIPA</name>